<gene>
    <name evidence="1" type="ORF">HAX54_011827</name>
</gene>
<reference evidence="1 2" key="1">
    <citation type="journal article" date="2021" name="BMC Genomics">
        <title>Datura genome reveals duplications of psychoactive alkaloid biosynthetic genes and high mutation rate following tissue culture.</title>
        <authorList>
            <person name="Rajewski A."/>
            <person name="Carter-House D."/>
            <person name="Stajich J."/>
            <person name="Litt A."/>
        </authorList>
    </citation>
    <scope>NUCLEOTIDE SEQUENCE [LARGE SCALE GENOMIC DNA]</scope>
    <source>
        <strain evidence="1">AR-01</strain>
    </source>
</reference>
<protein>
    <submittedName>
        <fullName evidence="1">Uncharacterized protein</fullName>
    </submittedName>
</protein>
<name>A0ABS8Y4X6_DATST</name>
<feature type="non-terminal residue" evidence="1">
    <location>
        <position position="1"/>
    </location>
</feature>
<dbReference type="EMBL" id="JACEIK010016785">
    <property type="protein sequence ID" value="MCE5165715.1"/>
    <property type="molecule type" value="Genomic_DNA"/>
</dbReference>
<evidence type="ECO:0000313" key="2">
    <source>
        <dbReference type="Proteomes" id="UP000823775"/>
    </source>
</evidence>
<sequence length="60" mass="6287">GITFLAAGQGQRPVLVIALDWCRVAPCIAHVGSVPRACCSTRRVVPRAPCSAEMLAPRAS</sequence>
<organism evidence="1 2">
    <name type="scientific">Datura stramonium</name>
    <name type="common">Jimsonweed</name>
    <name type="synonym">Common thornapple</name>
    <dbReference type="NCBI Taxonomy" id="4076"/>
    <lineage>
        <taxon>Eukaryota</taxon>
        <taxon>Viridiplantae</taxon>
        <taxon>Streptophyta</taxon>
        <taxon>Embryophyta</taxon>
        <taxon>Tracheophyta</taxon>
        <taxon>Spermatophyta</taxon>
        <taxon>Magnoliopsida</taxon>
        <taxon>eudicotyledons</taxon>
        <taxon>Gunneridae</taxon>
        <taxon>Pentapetalae</taxon>
        <taxon>asterids</taxon>
        <taxon>lamiids</taxon>
        <taxon>Solanales</taxon>
        <taxon>Solanaceae</taxon>
        <taxon>Solanoideae</taxon>
        <taxon>Datureae</taxon>
        <taxon>Datura</taxon>
    </lineage>
</organism>
<evidence type="ECO:0000313" key="1">
    <source>
        <dbReference type="EMBL" id="MCE5165715.1"/>
    </source>
</evidence>
<comment type="caution">
    <text evidence="1">The sequence shown here is derived from an EMBL/GenBank/DDBJ whole genome shotgun (WGS) entry which is preliminary data.</text>
</comment>
<dbReference type="Proteomes" id="UP000823775">
    <property type="component" value="Unassembled WGS sequence"/>
</dbReference>
<keyword evidence="2" id="KW-1185">Reference proteome</keyword>
<proteinExistence type="predicted"/>
<accession>A0ABS8Y4X6</accession>